<dbReference type="PANTHER" id="PTHR43289:SF6">
    <property type="entry name" value="SERINE_THREONINE-PROTEIN KINASE NEKL-3"/>
    <property type="match status" value="1"/>
</dbReference>
<dbReference type="InterPro" id="IPR042095">
    <property type="entry name" value="SUMF_sf"/>
</dbReference>
<dbReference type="Pfam" id="PF00069">
    <property type="entry name" value="Pkinase"/>
    <property type="match status" value="1"/>
</dbReference>
<keyword evidence="1" id="KW-0808">Transferase</keyword>
<dbReference type="Gene3D" id="3.90.1580.10">
    <property type="entry name" value="paralog of FGE (formylglycine-generating enzyme)"/>
    <property type="match status" value="1"/>
</dbReference>
<keyword evidence="4" id="KW-0067">ATP-binding</keyword>
<keyword evidence="3 7" id="KW-0418">Kinase</keyword>
<sequence>MATIDIPDYRPVDKIGSGRLASVRLATQTSLERDVALKILSPGPAADPDISEQFLQSARMLASLAHPNVVQVYDIGLEPAPYYAMQYLSGGNLASRVRRGLDERELRRILESIARALGYIHRRRHVHGGISPSNILFDPNDTAILSDFGLLAARRKLAADTDTAPPSADGYASPEVARGDAPDARSDIFSLGAVAFFGLSGRSPSEAGDAKSPIPRLPPERAHWQSLIDKAMATDPNKRFQSAEALLAALASVDIPTTAGPAAVPAPAQRAAAVVPARAAVPPAATGTNETNLRVATPPPPSAAPERPLPAAEETAPGSWLPLVIAAFGLLLIGGVGYGVWSSRTPAPAAPIPVATNEGAEPAEPAPPAADAAIDAPPVVPPSEPDFLSDPRLDADGRPIAPLDLRQVPTVVDPVVELVRLGRADLAAQRLTLPPERNALERFQLALKINPRTRPAREGIVQVARAYLELAESAYQAGNSPEFAAHLDKAAEVAVAAGEEGTEVAAAIRARRGREADRLVEEARPLVDAWDKAGAAALYERALAFDPGNATVLEAQRRLQRVGAPGYVFRDRLADGTAGPALVVLDGTLAVAQFPVTRGEFTRWWQAGGSARTVAQPACRDRESFFRSSRNRTWQKPDIDQDDSHPAVCVGFAQAQAYAAWLSERTGHRYRLLTPGEWDRIARSATTPDCRTANLADQSYRRRYETLQGQECDDGAAGTSPVGRFPAISVGVFDLDGNVREWVAGCGKGTPLTAACRDHTVKGRGWLSVPSKENVGNVDSFGDDVALNSVGFRVAREIAP</sequence>
<dbReference type="OrthoDB" id="9801841at2"/>
<feature type="compositionally biased region" description="Low complexity" evidence="5">
    <location>
        <begin position="160"/>
        <end position="169"/>
    </location>
</feature>
<dbReference type="GO" id="GO:0005524">
    <property type="term" value="F:ATP binding"/>
    <property type="evidence" value="ECO:0007669"/>
    <property type="project" value="UniProtKB-KW"/>
</dbReference>
<dbReference type="STRING" id="1300342.I596_3053"/>
<keyword evidence="2" id="KW-0547">Nucleotide-binding</keyword>
<dbReference type="InterPro" id="IPR011009">
    <property type="entry name" value="Kinase-like_dom_sf"/>
</dbReference>
<dbReference type="AlphaFoldDB" id="A0A160DWL7"/>
<organism evidence="7 8">
    <name type="scientific">Dokdonella koreensis DS-123</name>
    <dbReference type="NCBI Taxonomy" id="1300342"/>
    <lineage>
        <taxon>Bacteria</taxon>
        <taxon>Pseudomonadati</taxon>
        <taxon>Pseudomonadota</taxon>
        <taxon>Gammaproteobacteria</taxon>
        <taxon>Lysobacterales</taxon>
        <taxon>Rhodanobacteraceae</taxon>
        <taxon>Dokdonella</taxon>
    </lineage>
</organism>
<dbReference type="KEGG" id="dko:I596_3053"/>
<dbReference type="Gene3D" id="1.10.510.10">
    <property type="entry name" value="Transferase(Phosphotransferase) domain 1"/>
    <property type="match status" value="1"/>
</dbReference>
<evidence type="ECO:0000256" key="4">
    <source>
        <dbReference type="ARBA" id="ARBA00022840"/>
    </source>
</evidence>
<dbReference type="InterPro" id="IPR000719">
    <property type="entry name" value="Prot_kinase_dom"/>
</dbReference>
<dbReference type="SUPFAM" id="SSF56436">
    <property type="entry name" value="C-type lectin-like"/>
    <property type="match status" value="1"/>
</dbReference>
<dbReference type="InterPro" id="IPR016187">
    <property type="entry name" value="CTDL_fold"/>
</dbReference>
<evidence type="ECO:0000259" key="6">
    <source>
        <dbReference type="PROSITE" id="PS50011"/>
    </source>
</evidence>
<dbReference type="Gene3D" id="1.25.40.10">
    <property type="entry name" value="Tetratricopeptide repeat domain"/>
    <property type="match status" value="1"/>
</dbReference>
<evidence type="ECO:0000313" key="8">
    <source>
        <dbReference type="Proteomes" id="UP000076830"/>
    </source>
</evidence>
<dbReference type="GO" id="GO:0004674">
    <property type="term" value="F:protein serine/threonine kinase activity"/>
    <property type="evidence" value="ECO:0007669"/>
    <property type="project" value="TreeGrafter"/>
</dbReference>
<feature type="compositionally biased region" description="Low complexity" evidence="5">
    <location>
        <begin position="304"/>
        <end position="314"/>
    </location>
</feature>
<feature type="region of interest" description="Disordered" evidence="5">
    <location>
        <begin position="282"/>
        <end position="314"/>
    </location>
</feature>
<feature type="compositionally biased region" description="Low complexity" evidence="5">
    <location>
        <begin position="352"/>
        <end position="377"/>
    </location>
</feature>
<feature type="region of interest" description="Disordered" evidence="5">
    <location>
        <begin position="159"/>
        <end position="179"/>
    </location>
</feature>
<feature type="region of interest" description="Disordered" evidence="5">
    <location>
        <begin position="352"/>
        <end position="381"/>
    </location>
</feature>
<dbReference type="Pfam" id="PF03781">
    <property type="entry name" value="FGE-sulfatase"/>
    <property type="match status" value="1"/>
</dbReference>
<dbReference type="Proteomes" id="UP000076830">
    <property type="component" value="Chromosome"/>
</dbReference>
<dbReference type="CDD" id="cd14014">
    <property type="entry name" value="STKc_PknB_like"/>
    <property type="match status" value="1"/>
</dbReference>
<evidence type="ECO:0000256" key="1">
    <source>
        <dbReference type="ARBA" id="ARBA00022679"/>
    </source>
</evidence>
<accession>A0A160DWL7</accession>
<feature type="domain" description="Protein kinase" evidence="6">
    <location>
        <begin position="9"/>
        <end position="251"/>
    </location>
</feature>
<dbReference type="PANTHER" id="PTHR43289">
    <property type="entry name" value="MITOGEN-ACTIVATED PROTEIN KINASE KINASE KINASE 20-RELATED"/>
    <property type="match status" value="1"/>
</dbReference>
<dbReference type="SUPFAM" id="SSF56112">
    <property type="entry name" value="Protein kinase-like (PK-like)"/>
    <property type="match status" value="1"/>
</dbReference>
<dbReference type="RefSeq" id="WP_067649339.1">
    <property type="nucleotide sequence ID" value="NZ_CP015249.1"/>
</dbReference>
<reference evidence="7 8" key="1">
    <citation type="submission" date="2016-04" db="EMBL/GenBank/DDBJ databases">
        <title>Complete genome sequence of Dokdonella koreensis DS-123T.</title>
        <authorList>
            <person name="Kim J.F."/>
            <person name="Lee H."/>
            <person name="Kwak M.-J."/>
        </authorList>
    </citation>
    <scope>NUCLEOTIDE SEQUENCE [LARGE SCALE GENOMIC DNA]</scope>
    <source>
        <strain evidence="7 8">DS-123</strain>
    </source>
</reference>
<evidence type="ECO:0000256" key="2">
    <source>
        <dbReference type="ARBA" id="ARBA00022741"/>
    </source>
</evidence>
<dbReference type="InterPro" id="IPR011990">
    <property type="entry name" value="TPR-like_helical_dom_sf"/>
</dbReference>
<name>A0A160DWL7_9GAMM</name>
<dbReference type="InterPro" id="IPR005532">
    <property type="entry name" value="SUMF_dom"/>
</dbReference>
<dbReference type="Gene3D" id="3.30.200.20">
    <property type="entry name" value="Phosphorylase Kinase, domain 1"/>
    <property type="match status" value="1"/>
</dbReference>
<proteinExistence type="predicted"/>
<dbReference type="PROSITE" id="PS50011">
    <property type="entry name" value="PROTEIN_KINASE_DOM"/>
    <property type="match status" value="1"/>
</dbReference>
<evidence type="ECO:0000256" key="5">
    <source>
        <dbReference type="SAM" id="MobiDB-lite"/>
    </source>
</evidence>
<protein>
    <submittedName>
        <fullName evidence="7">Serine/threonine-protein kinase PpkA</fullName>
    </submittedName>
</protein>
<evidence type="ECO:0000256" key="3">
    <source>
        <dbReference type="ARBA" id="ARBA00022777"/>
    </source>
</evidence>
<evidence type="ECO:0000313" key="7">
    <source>
        <dbReference type="EMBL" id="ANB19045.1"/>
    </source>
</evidence>
<dbReference type="EMBL" id="CP015249">
    <property type="protein sequence ID" value="ANB19045.1"/>
    <property type="molecule type" value="Genomic_DNA"/>
</dbReference>
<keyword evidence="8" id="KW-1185">Reference proteome</keyword>
<gene>
    <name evidence="7" type="ORF">I596_3053</name>
</gene>